<dbReference type="EMBL" id="NBNE01010432">
    <property type="protein sequence ID" value="OWY97458.1"/>
    <property type="molecule type" value="Genomic_DNA"/>
</dbReference>
<organism evidence="1 2">
    <name type="scientific">Phytophthora megakarya</name>
    <dbReference type="NCBI Taxonomy" id="4795"/>
    <lineage>
        <taxon>Eukaryota</taxon>
        <taxon>Sar</taxon>
        <taxon>Stramenopiles</taxon>
        <taxon>Oomycota</taxon>
        <taxon>Peronosporomycetes</taxon>
        <taxon>Peronosporales</taxon>
        <taxon>Peronosporaceae</taxon>
        <taxon>Phytophthora</taxon>
    </lineage>
</organism>
<comment type="caution">
    <text evidence="1">The sequence shown here is derived from an EMBL/GenBank/DDBJ whole genome shotgun (WGS) entry which is preliminary data.</text>
</comment>
<protein>
    <submittedName>
        <fullName evidence="1">Uncharacterized protein</fullName>
    </submittedName>
</protein>
<evidence type="ECO:0000313" key="1">
    <source>
        <dbReference type="EMBL" id="OWY97458.1"/>
    </source>
</evidence>
<gene>
    <name evidence="1" type="ORF">PHMEG_00032000</name>
</gene>
<dbReference type="Proteomes" id="UP000198211">
    <property type="component" value="Unassembled WGS sequence"/>
</dbReference>
<name>A0A225UXA8_9STRA</name>
<dbReference type="AlphaFoldDB" id="A0A225UXA8"/>
<sequence length="94" mass="10773">MFALAMSDFMQSEEGLLVKIHKLTKVDSNEDAYPLLFMTCLLSQKRWEMYNTCICISELVSDDYVSITRIRPVHLSLIVIKVLGNTLVLVLDTF</sequence>
<accession>A0A225UXA8</accession>
<reference evidence="2" key="1">
    <citation type="submission" date="2017-03" db="EMBL/GenBank/DDBJ databases">
        <title>Phytopthora megakarya and P. palmivora, two closely related causual agents of cacao black pod achieved similar genome size and gene model numbers by different mechanisms.</title>
        <authorList>
            <person name="Ali S."/>
            <person name="Shao J."/>
            <person name="Larry D.J."/>
            <person name="Kronmiller B."/>
            <person name="Shen D."/>
            <person name="Strem M.D."/>
            <person name="Melnick R.L."/>
            <person name="Guiltinan M.J."/>
            <person name="Tyler B.M."/>
            <person name="Meinhardt L.W."/>
            <person name="Bailey B.A."/>
        </authorList>
    </citation>
    <scope>NUCLEOTIDE SEQUENCE [LARGE SCALE GENOMIC DNA]</scope>
    <source>
        <strain evidence="2">zdho120</strain>
    </source>
</reference>
<keyword evidence="2" id="KW-1185">Reference proteome</keyword>
<proteinExistence type="predicted"/>
<evidence type="ECO:0000313" key="2">
    <source>
        <dbReference type="Proteomes" id="UP000198211"/>
    </source>
</evidence>